<dbReference type="STRING" id="638303.Thal_0927"/>
<dbReference type="RefSeq" id="WP_012991965.1">
    <property type="nucleotide sequence ID" value="NC_013894.1"/>
</dbReference>
<dbReference type="PROSITE" id="PS51733">
    <property type="entry name" value="BPL_LPL_CATALYTIC"/>
    <property type="match status" value="1"/>
</dbReference>
<dbReference type="InterPro" id="IPR004143">
    <property type="entry name" value="BPL_LPL_catalytic"/>
</dbReference>
<sequence length="218" mass="25400">MIEILSGRENMQKDLENFLKVERGEQYLLVRFYRWQEPTVSIGLLQRERKMPLPVVRRPTGGGELLHGGDVSFSVASRRDLWGSNPKEIYERLMVLLQESLNEVGISLDMTHYSPERMERLCFFYPSWGELTADGKKVVACAMRIGRRAFLLQGSLLIDMEYSLAHRVFGVGEEILRERITTFRELGVEEDRLLEGLRRFMTNLTQIIKVVYNFRDHG</sequence>
<dbReference type="KEGG" id="tal:Thal_0927"/>
<reference evidence="3" key="1">
    <citation type="journal article" date="2010" name="Stand. Genomic Sci.">
        <title>Complete genome sequence of Thermocrinis albus type strain (HI 11/12T).</title>
        <authorList>
            <person name="Wirth R."/>
            <person name="Sikorski J."/>
            <person name="Brambilla E."/>
            <person name="Misra M."/>
            <person name="Lapidus A."/>
            <person name="Copeland A."/>
            <person name="Nolan M."/>
            <person name="Lucas S."/>
            <person name="Chen F."/>
            <person name="Tice H."/>
            <person name="Cheng J.F."/>
            <person name="Han C."/>
            <person name="Detter J.C."/>
            <person name="Tapia R."/>
            <person name="Bruce D."/>
            <person name="Goodwin L."/>
            <person name="Pitluck S."/>
            <person name="Pati A."/>
            <person name="Anderson I."/>
            <person name="Ivanova N."/>
            <person name="Mavromatis K."/>
            <person name="Mikhailova N."/>
            <person name="Chen A."/>
            <person name="Palaniappan K."/>
            <person name="Bilek Y."/>
            <person name="Hader T."/>
            <person name="Land M."/>
            <person name="Hauser L."/>
            <person name="Chang Y.J."/>
            <person name="Jeffries C.D."/>
            <person name="Tindall B.J."/>
            <person name="Rohde M."/>
            <person name="Goker M."/>
            <person name="Bristow J."/>
            <person name="Eisen J.A."/>
            <person name="Markowitz V."/>
            <person name="Hugenholtz P."/>
            <person name="Kyrpides N.C."/>
            <person name="Klenk H.P."/>
        </authorList>
    </citation>
    <scope>NUCLEOTIDE SEQUENCE [LARGE SCALE GENOMIC DNA]</scope>
    <source>
        <strain evidence="3">DSM 14484 / JCM 11386 / HI 11/12</strain>
    </source>
</reference>
<dbReference type="PANTHER" id="PTHR43679:SF2">
    <property type="entry name" value="OCTANOYL-[GCVH]:PROTEIN N-OCTANOYLTRANSFERASE"/>
    <property type="match status" value="1"/>
</dbReference>
<dbReference type="Pfam" id="PF21948">
    <property type="entry name" value="LplA-B_cat"/>
    <property type="match status" value="1"/>
</dbReference>
<proteinExistence type="predicted"/>
<evidence type="ECO:0000313" key="2">
    <source>
        <dbReference type="EMBL" id="ADC89559.1"/>
    </source>
</evidence>
<evidence type="ECO:0000313" key="3">
    <source>
        <dbReference type="Proteomes" id="UP000002043"/>
    </source>
</evidence>
<evidence type="ECO:0000259" key="1">
    <source>
        <dbReference type="PROSITE" id="PS51733"/>
    </source>
</evidence>
<dbReference type="HOGENOM" id="CLU_022986_5_0_0"/>
<dbReference type="Gene3D" id="3.30.930.10">
    <property type="entry name" value="Bira Bifunctional Protein, Domain 2"/>
    <property type="match status" value="1"/>
</dbReference>
<dbReference type="PANTHER" id="PTHR43679">
    <property type="entry name" value="OCTANOYLTRANSFERASE LIPM-RELATED"/>
    <property type="match status" value="1"/>
</dbReference>
<protein>
    <submittedName>
        <fullName evidence="2">Biotin/lipoate A/B protein ligase</fullName>
    </submittedName>
</protein>
<feature type="domain" description="BPL/LPL catalytic" evidence="1">
    <location>
        <begin position="12"/>
        <end position="205"/>
    </location>
</feature>
<keyword evidence="2" id="KW-0436">Ligase</keyword>
<organism evidence="2 3">
    <name type="scientific">Thermocrinis albus (strain DSM 14484 / JCM 11386 / HI 11/12)</name>
    <dbReference type="NCBI Taxonomy" id="638303"/>
    <lineage>
        <taxon>Bacteria</taxon>
        <taxon>Pseudomonadati</taxon>
        <taxon>Aquificota</taxon>
        <taxon>Aquificia</taxon>
        <taxon>Aquificales</taxon>
        <taxon>Aquificaceae</taxon>
        <taxon>Thermocrinis</taxon>
    </lineage>
</organism>
<keyword evidence="3" id="KW-1185">Reference proteome</keyword>
<dbReference type="EMBL" id="CP001931">
    <property type="protein sequence ID" value="ADC89559.1"/>
    <property type="molecule type" value="Genomic_DNA"/>
</dbReference>
<gene>
    <name evidence="2" type="ordered locus">Thal_0927</name>
</gene>
<dbReference type="InterPro" id="IPR050664">
    <property type="entry name" value="Octanoyltrans_LipM/LipL"/>
</dbReference>
<name>D3SLC9_THEAH</name>
<dbReference type="SUPFAM" id="SSF55681">
    <property type="entry name" value="Class II aaRS and biotin synthetases"/>
    <property type="match status" value="1"/>
</dbReference>
<dbReference type="eggNOG" id="COG0095">
    <property type="taxonomic scope" value="Bacteria"/>
</dbReference>
<dbReference type="AlphaFoldDB" id="D3SLC9"/>
<dbReference type="InterPro" id="IPR045864">
    <property type="entry name" value="aa-tRNA-synth_II/BPL/LPL"/>
</dbReference>
<accession>D3SLC9</accession>
<dbReference type="OrthoDB" id="9774653at2"/>
<dbReference type="GO" id="GO:0016874">
    <property type="term" value="F:ligase activity"/>
    <property type="evidence" value="ECO:0007669"/>
    <property type="project" value="UniProtKB-KW"/>
</dbReference>
<dbReference type="Proteomes" id="UP000002043">
    <property type="component" value="Chromosome"/>
</dbReference>